<evidence type="ECO:0000256" key="5">
    <source>
        <dbReference type="ARBA" id="ARBA00023288"/>
    </source>
</evidence>
<protein>
    <submittedName>
        <fullName evidence="9">DUF903 domain-containing protein</fullName>
    </submittedName>
    <submittedName>
        <fullName evidence="8">YgdI/YgdR family lipoprotein</fullName>
    </submittedName>
</protein>
<keyword evidence="2 6" id="KW-0732">Signal</keyword>
<keyword evidence="1" id="KW-1003">Cell membrane</keyword>
<keyword evidence="4" id="KW-0564">Palmitate</keyword>
<reference evidence="8" key="3">
    <citation type="submission" date="2020-11" db="EMBL/GenBank/DDBJ databases">
        <authorList>
            <person name="Lee S.D."/>
        </authorList>
    </citation>
    <scope>NUCLEOTIDE SEQUENCE</scope>
    <source>
        <strain evidence="8">SAP-2</strain>
    </source>
</reference>
<evidence type="ECO:0000259" key="7">
    <source>
        <dbReference type="Pfam" id="PF06004"/>
    </source>
</evidence>
<organism evidence="8 11">
    <name type="scientific">Rouxiella silvae</name>
    <dbReference type="NCBI Taxonomy" id="1646373"/>
    <lineage>
        <taxon>Bacteria</taxon>
        <taxon>Pseudomonadati</taxon>
        <taxon>Pseudomonadota</taxon>
        <taxon>Gammaproteobacteria</taxon>
        <taxon>Enterobacterales</taxon>
        <taxon>Yersiniaceae</taxon>
        <taxon>Rouxiella</taxon>
    </lineage>
</organism>
<evidence type="ECO:0000313" key="9">
    <source>
        <dbReference type="EMBL" id="ORJ21484.1"/>
    </source>
</evidence>
<evidence type="ECO:0000256" key="6">
    <source>
        <dbReference type="SAM" id="SignalP"/>
    </source>
</evidence>
<evidence type="ECO:0000313" key="10">
    <source>
        <dbReference type="Proteomes" id="UP000192722"/>
    </source>
</evidence>
<dbReference type="PROSITE" id="PS51257">
    <property type="entry name" value="PROKAR_LIPOPROTEIN"/>
    <property type="match status" value="1"/>
</dbReference>
<dbReference type="NCBIfam" id="NF033216">
    <property type="entry name" value="lipo_YgdI_YgdR"/>
    <property type="match status" value="1"/>
</dbReference>
<dbReference type="Gene3D" id="2.30.30.100">
    <property type="match status" value="1"/>
</dbReference>
<dbReference type="AlphaFoldDB" id="A0AA40WZG1"/>
<reference evidence="9" key="1">
    <citation type="submission" date="2016-12" db="EMBL/GenBank/DDBJ databases">
        <authorList>
            <person name="Le Fleche-Mateos A."/>
        </authorList>
    </citation>
    <scope>NUCLEOTIDE SEQUENCE</scope>
    <source>
        <strain evidence="9">213</strain>
    </source>
</reference>
<keyword evidence="10" id="KW-1185">Reference proteome</keyword>
<accession>A0AA40WZG1</accession>
<dbReference type="SUPFAM" id="SSF50182">
    <property type="entry name" value="Sm-like ribonucleoproteins"/>
    <property type="match status" value="1"/>
</dbReference>
<reference evidence="9 10" key="2">
    <citation type="journal article" date="2017" name="Int. J. Syst. Evol. Microbiol.">
        <title>Rouxiella badensis sp. nov. and Rouxiella silvae sp. nov. isolated from peat bog soil in Germany and emendation of the genus description.</title>
        <authorList>
            <person name="Le Fleche-Mateos A."/>
            <person name="Kugler J.H."/>
            <person name="Hansen S.H."/>
            <person name="Syldatk C."/>
            <person name="Hausmann R."/>
            <person name="Lomprez F."/>
            <person name="Vandenbogaert M."/>
            <person name="Manuguerra J.C."/>
            <person name="Grimont P.A."/>
        </authorList>
    </citation>
    <scope>NUCLEOTIDE SEQUENCE [LARGE SCALE GENOMIC DNA]</scope>
    <source>
        <strain evidence="9 10">213</strain>
    </source>
</reference>
<evidence type="ECO:0000256" key="1">
    <source>
        <dbReference type="ARBA" id="ARBA00022475"/>
    </source>
</evidence>
<dbReference type="EMBL" id="JADMKS010000002">
    <property type="protein sequence ID" value="MBF6635887.1"/>
    <property type="molecule type" value="Genomic_DNA"/>
</dbReference>
<gene>
    <name evidence="9" type="ORF">BS639_09260</name>
    <name evidence="8" type="ORF">ITX54_04320</name>
</gene>
<dbReference type="PANTHER" id="PTHR37011">
    <property type="entry name" value="POT FAMILY PEPTIDE TRANSPORT PROTEIN-RELATED"/>
    <property type="match status" value="1"/>
</dbReference>
<proteinExistence type="predicted"/>
<dbReference type="PANTHER" id="PTHR37011:SF1">
    <property type="entry name" value="POT FAMILY PEPTIDE TRANSPORT PROTEIN"/>
    <property type="match status" value="1"/>
</dbReference>
<keyword evidence="3" id="KW-0472">Membrane</keyword>
<evidence type="ECO:0000313" key="11">
    <source>
        <dbReference type="Proteomes" id="UP000705283"/>
    </source>
</evidence>
<name>A0AA40WZG1_9GAMM</name>
<feature type="chain" id="PRO_5041292593" evidence="6">
    <location>
        <begin position="22"/>
        <end position="72"/>
    </location>
</feature>
<comment type="caution">
    <text evidence="8">The sequence shown here is derived from an EMBL/GenBank/DDBJ whole genome shotgun (WGS) entry which is preliminary data.</text>
</comment>
<dbReference type="InterPro" id="IPR010305">
    <property type="entry name" value="YgdI/YgdR-like"/>
</dbReference>
<feature type="signal peptide" evidence="6">
    <location>
        <begin position="1"/>
        <end position="21"/>
    </location>
</feature>
<sequence>MKNSFKLVSAIALVFTLAGCASDYVIATKDGNMILTNGKPELDKSTGLLSYEDAQGNERQINNDQVTQVMKR</sequence>
<keyword evidence="5 8" id="KW-0449">Lipoprotein</keyword>
<dbReference type="Proteomes" id="UP000192722">
    <property type="component" value="Unassembled WGS sequence"/>
</dbReference>
<dbReference type="InterPro" id="IPR047807">
    <property type="entry name" value="YgdI/YgdR-like_SH3-like"/>
</dbReference>
<dbReference type="Proteomes" id="UP000705283">
    <property type="component" value="Unassembled WGS sequence"/>
</dbReference>
<reference evidence="8" key="4">
    <citation type="submission" date="2022-09" db="EMBL/GenBank/DDBJ databases">
        <title>Rouxiella aceris sp. nov., isolated from tree sap and emended description of the genus Rhouxiella.</title>
        <authorList>
            <person name="Kim I.S."/>
        </authorList>
    </citation>
    <scope>NUCLEOTIDE SEQUENCE</scope>
    <source>
        <strain evidence="8">SAP-2</strain>
    </source>
</reference>
<dbReference type="EMBL" id="MRWD01000018">
    <property type="protein sequence ID" value="ORJ21484.1"/>
    <property type="molecule type" value="Genomic_DNA"/>
</dbReference>
<dbReference type="RefSeq" id="WP_084982929.1">
    <property type="nucleotide sequence ID" value="NZ_CBCSCF010000014.1"/>
</dbReference>
<evidence type="ECO:0000313" key="8">
    <source>
        <dbReference type="EMBL" id="MBF6635887.1"/>
    </source>
</evidence>
<evidence type="ECO:0000256" key="4">
    <source>
        <dbReference type="ARBA" id="ARBA00023139"/>
    </source>
</evidence>
<feature type="domain" description="Lipoprotein YgdI/YgdR-like SH3-like" evidence="7">
    <location>
        <begin position="23"/>
        <end position="70"/>
    </location>
</feature>
<evidence type="ECO:0000256" key="3">
    <source>
        <dbReference type="ARBA" id="ARBA00023136"/>
    </source>
</evidence>
<evidence type="ECO:0000256" key="2">
    <source>
        <dbReference type="ARBA" id="ARBA00022729"/>
    </source>
</evidence>
<dbReference type="Pfam" id="PF06004">
    <property type="entry name" value="DUF903"/>
    <property type="match status" value="1"/>
</dbReference>
<dbReference type="InterPro" id="IPR010920">
    <property type="entry name" value="LSM_dom_sf"/>
</dbReference>